<protein>
    <submittedName>
        <fullName evidence="3">LPXTG cell wall anchor domain-containing protein</fullName>
    </submittedName>
</protein>
<sequence>MVSAGYQHSGAVTSSGDLYMWGYQFNGRLGNGQTSGIGGVQKIGTMKWKQVSAANASTYAVTQAGELYAWGYNAGYRLGLGDTTDRSTPTYTLMSGVKQVSGSQYVAAFVTTGGAVYTAGTNTNAQLGSSGGTDATVAQRWTGPRLQGASEVTVGDMAAGAKAGNTATWGKGMQVGYGDLGVIQAPRTISGVAGTPAKPWVTITTSTSMTDTQARGSKIVFGDPAASDSPAGWQLAKNIDVVTVSGKKYLRGDVPAHNSGPTPVNLWWNDGKNQWSLTGCYTYNFALKIDSAPNPAPSSEKATVSTWFYDLKEAPYAGAATADLTVQQLGGSNPHLTEVGGFGVSGLSLASGRASADVKLVTPNPPANNGAGKWKYDTRATANVASPSGPVSVTRNTPTGDVQFYDDGGGITPPPPGPGYTCDVAPKWLNSDKTEGTVLGYGTGRTDEFIKVPAPDPGLDIVQVSMGAGDNTTPAPDLYGNRPFTGHSQLYTVTSLGAHTLYLDREGNVWGLGLNNYGQVGNGTTSNLTTPVKVLGPSNDAVVRTSDKVTRISAGGSHSAAVTENGTLYQWGNSVQLGIAGAETAVTRPTNNTPSGATFKDVSAGAAFTLALSKSGLVYAWGTNGQAQLGRGVADSNRYPTPLAVPTLLGVTVTDISAGAIHALASTGNRVYGWGEGVRSGNGVTNNGFAPPPQTTPYSIPSLNGKIIRQIEATPDNSYVLTSDTLYAWGSREWGLAMMPAQWAGVWSGVQYTPQIGSLPAGLTGRDITGVFGGKGYTYLTTANDEVYAFGNNRRTDTTSPIGDLGTEQSYWDFPYLEVPAKVPGLSGKGITQIAGGGRGSTLAYPVLSTSRIAYTADGKSYGWGGNQVGQLGVAQPKDVETYVPYQLTIGTSAPIESGTVYFGDPKKGMGLDRSEKVAVTKDDIITEGGKKYFLVKIPKHVVGGVEVYTDWGGATSTQELIGCYDYRLSLYITPDPDPQTAGGEVLVTAYVGAGEETLTGNAVVDISIPAVGNELQLVPGQSLTRLALNAGKATTKVKLREPWPAPTEANGDWKYPDSALAWIPSSAASTSLVTDTTAQVVSNQALTPKPWVRFTPPTGFEVHLWKTGESVKNAVVGMSGSEWLIHPDSTTTPNTPDYNQTVAGFDTEVTNPNTSAPERQKGWFTAELKEGVYWLVETKAPKGFQLMAEPVQFRVRSNGEVQALSGRSGYFAATNDWNTSSWDERTLVVRDPGATPLPKSGSEPWQWVLLFGVLLLAVSGVYVVRRFSLTGKHAG</sequence>
<dbReference type="InterPro" id="IPR000408">
    <property type="entry name" value="Reg_chr_condens"/>
</dbReference>
<organism evidence="3 4">
    <name type="scientific">Leucobacter viscericola</name>
    <dbReference type="NCBI Taxonomy" id="2714935"/>
    <lineage>
        <taxon>Bacteria</taxon>
        <taxon>Bacillati</taxon>
        <taxon>Actinomycetota</taxon>
        <taxon>Actinomycetes</taxon>
        <taxon>Micrococcales</taxon>
        <taxon>Microbacteriaceae</taxon>
        <taxon>Leucobacter</taxon>
    </lineage>
</organism>
<dbReference type="InterPro" id="IPR041033">
    <property type="entry name" value="SpaA_PFL_dom_1"/>
</dbReference>
<dbReference type="PANTHER" id="PTHR45982:SF1">
    <property type="entry name" value="REGULATOR OF CHROMOSOME CONDENSATION"/>
    <property type="match status" value="1"/>
</dbReference>
<dbReference type="NCBIfam" id="TIGR01167">
    <property type="entry name" value="LPXTG_anchor"/>
    <property type="match status" value="1"/>
</dbReference>
<dbReference type="KEGG" id="lvi:G7068_09725"/>
<dbReference type="Gene3D" id="2.130.10.30">
    <property type="entry name" value="Regulator of chromosome condensation 1/beta-lactamase-inhibitor protein II"/>
    <property type="match status" value="3"/>
</dbReference>
<accession>A0A6G7XGC3</accession>
<dbReference type="PROSITE" id="PS00626">
    <property type="entry name" value="RCC1_2"/>
    <property type="match status" value="1"/>
</dbReference>
<dbReference type="InterPro" id="IPR013783">
    <property type="entry name" value="Ig-like_fold"/>
</dbReference>
<keyword evidence="1" id="KW-1133">Transmembrane helix</keyword>
<evidence type="ECO:0000313" key="4">
    <source>
        <dbReference type="Proteomes" id="UP000502677"/>
    </source>
</evidence>
<reference evidence="3 4" key="1">
    <citation type="submission" date="2020-03" db="EMBL/GenBank/DDBJ databases">
        <title>Leucobacter sp. nov., isolated from beetles.</title>
        <authorList>
            <person name="Hyun D.-W."/>
            <person name="Bae J.-W."/>
        </authorList>
    </citation>
    <scope>NUCLEOTIDE SEQUENCE [LARGE SCALE GENOMIC DNA]</scope>
    <source>
        <strain evidence="3 4">HDW9C</strain>
    </source>
</reference>
<evidence type="ECO:0000259" key="2">
    <source>
        <dbReference type="Pfam" id="PF17802"/>
    </source>
</evidence>
<gene>
    <name evidence="3" type="ORF">G7068_09725</name>
</gene>
<dbReference type="Gene3D" id="2.60.40.10">
    <property type="entry name" value="Immunoglobulins"/>
    <property type="match status" value="1"/>
</dbReference>
<dbReference type="AlphaFoldDB" id="A0A6G7XGC3"/>
<keyword evidence="1" id="KW-0472">Membrane</keyword>
<dbReference type="InterPro" id="IPR009091">
    <property type="entry name" value="RCC1/BLIP-II"/>
</dbReference>
<dbReference type="PROSITE" id="PS50012">
    <property type="entry name" value="RCC1_3"/>
    <property type="match status" value="5"/>
</dbReference>
<proteinExistence type="predicted"/>
<feature type="domain" description="SpaA-like prealbumin fold" evidence="2">
    <location>
        <begin position="1161"/>
        <end position="1202"/>
    </location>
</feature>
<feature type="transmembrane region" description="Helical" evidence="1">
    <location>
        <begin position="1246"/>
        <end position="1265"/>
    </location>
</feature>
<evidence type="ECO:0000256" key="1">
    <source>
        <dbReference type="SAM" id="Phobius"/>
    </source>
</evidence>
<dbReference type="Pfam" id="PF00415">
    <property type="entry name" value="RCC1"/>
    <property type="match status" value="3"/>
</dbReference>
<name>A0A6G7XGC3_9MICO</name>
<dbReference type="InterPro" id="IPR051553">
    <property type="entry name" value="Ran_GTPase-activating"/>
</dbReference>
<dbReference type="PANTHER" id="PTHR45982">
    <property type="entry name" value="REGULATOR OF CHROMOSOME CONDENSATION"/>
    <property type="match status" value="1"/>
</dbReference>
<dbReference type="RefSeq" id="WP_166291563.1">
    <property type="nucleotide sequence ID" value="NZ_CP049863.1"/>
</dbReference>
<dbReference type="EMBL" id="CP049863">
    <property type="protein sequence ID" value="QIK63447.1"/>
    <property type="molecule type" value="Genomic_DNA"/>
</dbReference>
<evidence type="ECO:0000313" key="3">
    <source>
        <dbReference type="EMBL" id="QIK63447.1"/>
    </source>
</evidence>
<dbReference type="GO" id="GO:0005975">
    <property type="term" value="P:carbohydrate metabolic process"/>
    <property type="evidence" value="ECO:0007669"/>
    <property type="project" value="UniProtKB-ARBA"/>
</dbReference>
<dbReference type="Pfam" id="PF17802">
    <property type="entry name" value="SpaA"/>
    <property type="match status" value="1"/>
</dbReference>
<dbReference type="Proteomes" id="UP000502677">
    <property type="component" value="Chromosome"/>
</dbReference>
<keyword evidence="4" id="KW-1185">Reference proteome</keyword>
<dbReference type="SUPFAM" id="SSF50985">
    <property type="entry name" value="RCC1/BLIP-II"/>
    <property type="match status" value="3"/>
</dbReference>
<keyword evidence="1" id="KW-0812">Transmembrane</keyword>